<dbReference type="GO" id="GO:0048038">
    <property type="term" value="F:quinone binding"/>
    <property type="evidence" value="ECO:0007669"/>
    <property type="project" value="UniProtKB-KW"/>
</dbReference>
<dbReference type="AlphaFoldDB" id="A0A519BCM6"/>
<keyword evidence="5" id="KW-0874">Quinone</keyword>
<comment type="subcellular location">
    <subcellularLocation>
        <location evidence="5">Cell membrane</location>
        <topology evidence="5">Multi-pass membrane protein</topology>
    </subcellularLocation>
    <subcellularLocation>
        <location evidence="1">Endomembrane system</location>
        <topology evidence="1">Multi-pass membrane protein</topology>
    </subcellularLocation>
    <subcellularLocation>
        <location evidence="6">Membrane</location>
        <topology evidence="6">Multi-pass membrane protein</topology>
    </subcellularLocation>
</comment>
<feature type="transmembrane region" description="Helical" evidence="5">
    <location>
        <begin position="83"/>
        <end position="101"/>
    </location>
</feature>
<dbReference type="InterPro" id="IPR010096">
    <property type="entry name" value="NADH-Q_OxRdtase_suN/2"/>
</dbReference>
<reference evidence="8 9" key="1">
    <citation type="submission" date="2019-01" db="EMBL/GenBank/DDBJ databases">
        <title>Insights into ecological role of a new deltaproteobacterial order Candidatus Sinidesulfobacterales (Sva0485) by metagenomics and metatranscriptomics.</title>
        <authorList>
            <person name="Tan S."/>
            <person name="Liu J."/>
            <person name="Fang Y."/>
            <person name="Hedlund B.P."/>
            <person name="Lian Z.H."/>
            <person name="Huang L.Y."/>
            <person name="Li J.T."/>
            <person name="Huang L.N."/>
            <person name="Li W.J."/>
            <person name="Jiang H.C."/>
            <person name="Dong H.L."/>
            <person name="Shu W.S."/>
        </authorList>
    </citation>
    <scope>NUCLEOTIDE SEQUENCE [LARGE SCALE GENOMIC DNA]</scope>
    <source>
        <strain evidence="8">AP3</strain>
    </source>
</reference>
<feature type="transmembrane region" description="Helical" evidence="5">
    <location>
        <begin position="260"/>
        <end position="280"/>
    </location>
</feature>
<feature type="domain" description="NADH:quinone oxidoreductase/Mrp antiporter transmembrane" evidence="7">
    <location>
        <begin position="133"/>
        <end position="435"/>
    </location>
</feature>
<comment type="catalytic activity">
    <reaction evidence="5">
        <text>a quinone + NADH + 5 H(+)(in) = a quinol + NAD(+) + 4 H(+)(out)</text>
        <dbReference type="Rhea" id="RHEA:57888"/>
        <dbReference type="ChEBI" id="CHEBI:15378"/>
        <dbReference type="ChEBI" id="CHEBI:24646"/>
        <dbReference type="ChEBI" id="CHEBI:57540"/>
        <dbReference type="ChEBI" id="CHEBI:57945"/>
        <dbReference type="ChEBI" id="CHEBI:132124"/>
    </reaction>
</comment>
<keyword evidence="5" id="KW-0520">NAD</keyword>
<accession>A0A519BCM6</accession>
<dbReference type="GO" id="GO:0042773">
    <property type="term" value="P:ATP synthesis coupled electron transport"/>
    <property type="evidence" value="ECO:0007669"/>
    <property type="project" value="InterPro"/>
</dbReference>
<proteinExistence type="inferred from homology"/>
<feature type="transmembrane region" description="Helical" evidence="5">
    <location>
        <begin position="422"/>
        <end position="441"/>
    </location>
</feature>
<keyword evidence="2 5" id="KW-0812">Transmembrane</keyword>
<keyword evidence="4 5" id="KW-0472">Membrane</keyword>
<feature type="transmembrane region" description="Helical" evidence="5">
    <location>
        <begin position="137"/>
        <end position="158"/>
    </location>
</feature>
<dbReference type="GO" id="GO:0008137">
    <property type="term" value="F:NADH dehydrogenase (ubiquinone) activity"/>
    <property type="evidence" value="ECO:0007669"/>
    <property type="project" value="InterPro"/>
</dbReference>
<feature type="transmembrane region" description="Helical" evidence="5">
    <location>
        <begin position="51"/>
        <end position="71"/>
    </location>
</feature>
<dbReference type="PANTHER" id="PTHR22773">
    <property type="entry name" value="NADH DEHYDROGENASE"/>
    <property type="match status" value="1"/>
</dbReference>
<feature type="transmembrane region" description="Helical" evidence="5">
    <location>
        <begin position="344"/>
        <end position="364"/>
    </location>
</feature>
<organism evidence="8 9">
    <name type="scientific">Candidatus Acidulodesulfobacterium ferriphilum</name>
    <dbReference type="NCBI Taxonomy" id="2597223"/>
    <lineage>
        <taxon>Bacteria</taxon>
        <taxon>Deltaproteobacteria</taxon>
        <taxon>Candidatus Acidulodesulfobacterales</taxon>
        <taxon>Candidatus Acidulodesulfobacterium</taxon>
    </lineage>
</organism>
<feature type="transmembrane region" description="Helical" evidence="5">
    <location>
        <begin position="20"/>
        <end position="39"/>
    </location>
</feature>
<comment type="similarity">
    <text evidence="5">Belongs to the complex I subunit 2 family.</text>
</comment>
<evidence type="ECO:0000256" key="3">
    <source>
        <dbReference type="ARBA" id="ARBA00022989"/>
    </source>
</evidence>
<protein>
    <recommendedName>
        <fullName evidence="5">NADH-quinone oxidoreductase subunit N</fullName>
        <ecNumber evidence="5">7.1.1.-</ecNumber>
    </recommendedName>
    <alternativeName>
        <fullName evidence="5">NADH dehydrogenase I subunit N</fullName>
    </alternativeName>
    <alternativeName>
        <fullName evidence="5">NDH-1 subunit N</fullName>
    </alternativeName>
</protein>
<dbReference type="Pfam" id="PF00361">
    <property type="entry name" value="Proton_antipo_M"/>
    <property type="match status" value="1"/>
</dbReference>
<keyword evidence="3 5" id="KW-1133">Transmembrane helix</keyword>
<evidence type="ECO:0000256" key="1">
    <source>
        <dbReference type="ARBA" id="ARBA00004127"/>
    </source>
</evidence>
<feature type="transmembrane region" description="Helical" evidence="5">
    <location>
        <begin position="316"/>
        <end position="337"/>
    </location>
</feature>
<feature type="transmembrane region" description="Helical" evidence="5">
    <location>
        <begin position="490"/>
        <end position="508"/>
    </location>
</feature>
<dbReference type="InterPro" id="IPR001750">
    <property type="entry name" value="ND/Mrp_TM"/>
</dbReference>
<name>A0A519BCM6_9DELT</name>
<keyword evidence="5" id="KW-1003">Cell membrane</keyword>
<evidence type="ECO:0000256" key="4">
    <source>
        <dbReference type="ARBA" id="ARBA00023136"/>
    </source>
</evidence>
<dbReference type="Proteomes" id="UP000320813">
    <property type="component" value="Unassembled WGS sequence"/>
</dbReference>
<feature type="transmembrane region" description="Helical" evidence="5">
    <location>
        <begin position="197"/>
        <end position="213"/>
    </location>
</feature>
<evidence type="ECO:0000256" key="2">
    <source>
        <dbReference type="ARBA" id="ARBA00022692"/>
    </source>
</evidence>
<dbReference type="NCBIfam" id="TIGR01770">
    <property type="entry name" value="NDH_I_N"/>
    <property type="match status" value="1"/>
</dbReference>
<evidence type="ECO:0000313" key="9">
    <source>
        <dbReference type="Proteomes" id="UP000320813"/>
    </source>
</evidence>
<feature type="transmembrane region" description="Helical" evidence="5">
    <location>
        <begin position="113"/>
        <end position="131"/>
    </location>
</feature>
<keyword evidence="5" id="KW-0813">Transport</keyword>
<evidence type="ECO:0000259" key="7">
    <source>
        <dbReference type="Pfam" id="PF00361"/>
    </source>
</evidence>
<feature type="transmembrane region" description="Helical" evidence="5">
    <location>
        <begin position="220"/>
        <end position="240"/>
    </location>
</feature>
<dbReference type="EMBL" id="SGBD01000001">
    <property type="protein sequence ID" value="RZD15031.1"/>
    <property type="molecule type" value="Genomic_DNA"/>
</dbReference>
<dbReference type="PRINTS" id="PR01434">
    <property type="entry name" value="NADHDHGNASE5"/>
</dbReference>
<comment type="subunit">
    <text evidence="5">NDH-1 is composed of 14 different subunits. Subunits NuoA, H, J, K, L, M, N constitute the membrane sector of the complex.</text>
</comment>
<keyword evidence="5" id="KW-1278">Translocase</keyword>
<feature type="transmembrane region" description="Helical" evidence="5">
    <location>
        <begin position="292"/>
        <end position="310"/>
    </location>
</feature>
<evidence type="ECO:0000256" key="5">
    <source>
        <dbReference type="HAMAP-Rule" id="MF_00445"/>
    </source>
</evidence>
<feature type="transmembrane region" description="Helical" evidence="5">
    <location>
        <begin position="170"/>
        <end position="191"/>
    </location>
</feature>
<gene>
    <name evidence="5" type="primary">nuoN</name>
    <name evidence="8" type="ORF">EVJ47_01790</name>
</gene>
<keyword evidence="5" id="KW-0830">Ubiquinone</keyword>
<dbReference type="HAMAP" id="MF_00445">
    <property type="entry name" value="NDH1_NuoN_1"/>
    <property type="match status" value="1"/>
</dbReference>
<dbReference type="GO" id="GO:0012505">
    <property type="term" value="C:endomembrane system"/>
    <property type="evidence" value="ECO:0007669"/>
    <property type="project" value="UniProtKB-SubCell"/>
</dbReference>
<evidence type="ECO:0000256" key="6">
    <source>
        <dbReference type="RuleBase" id="RU000320"/>
    </source>
</evidence>
<evidence type="ECO:0000313" key="8">
    <source>
        <dbReference type="EMBL" id="RZD15031.1"/>
    </source>
</evidence>
<dbReference type="GO" id="GO:0050136">
    <property type="term" value="F:NADH dehydrogenase (quinone) (non-electrogenic) activity"/>
    <property type="evidence" value="ECO:0007669"/>
    <property type="project" value="UniProtKB-UniRule"/>
</dbReference>
<dbReference type="GO" id="GO:0005886">
    <property type="term" value="C:plasma membrane"/>
    <property type="evidence" value="ECO:0007669"/>
    <property type="project" value="UniProtKB-SubCell"/>
</dbReference>
<feature type="transmembrane region" description="Helical" evidence="5">
    <location>
        <begin position="384"/>
        <end position="401"/>
    </location>
</feature>
<comment type="caution">
    <text evidence="8">The sequence shown here is derived from an EMBL/GenBank/DDBJ whole genome shotgun (WGS) entry which is preliminary data.</text>
</comment>
<comment type="function">
    <text evidence="5">NDH-1 shuttles electrons from NADH, via FMN and iron-sulfur (Fe-S) centers, to quinones in the respiratory chain. The immediate electron acceptor for the enzyme in this species is believed to be ubiquinone. Couples the redox reaction to proton translocation (for every two electrons transferred, four hydrogen ions are translocated across the cytoplasmic membrane), and thus conserves the redox energy in a proton gradient.</text>
</comment>
<sequence length="526" mass="58409">MLDVSQVYNINFLEEGMLSVIPEAIIIIFAFIVLFLTFFEKLSKSDNPYYLSLISIGFSMLYILMLSGRTIDGFYGSIVFNRFSVFLFIGILFSGFLTILMSNNYINNFEVPLPEYYSLILFGVASMMLLVSSNNLIMVFLSIEFMSITAYILTGYLKGNARSTEAALKYFVLGTFASAFLIFGSVFIYAATGHLNLYNIHFFIVNIASKGLVNFDNIKIYLAIGLILFLVGLAFKMSLFPFHAWTPDAYDGAPTPVTNFMATGVKIAAFAIFLRIFSLIYNFNIMNFNNILWLLAILSMSFGNIAALMSSNIKRLLAYSSIAQAGYILVGIIGGGYYGYSGTLFYLLAYVFMTAGAFAVVIIFENFDLMSLDIKKYSGIGYKYPVVAAAMTFFLLSLAGIPVTSGFMGKFYVFSAAIKSRYNLLVLIAFINSAFAAFYYIKIIVQMYMPEKEELIASPNGVQRGGMAGGADTGKPSSDFGIVNGKINEGLMIVIFICLFFTLLMGIYPQLFINFAHNSISSLWNI</sequence>
<dbReference type="EC" id="7.1.1.-" evidence="5"/>